<organism evidence="3 4">
    <name type="scientific">Rhodocytophaga aerolata</name>
    <dbReference type="NCBI Taxonomy" id="455078"/>
    <lineage>
        <taxon>Bacteria</taxon>
        <taxon>Pseudomonadati</taxon>
        <taxon>Bacteroidota</taxon>
        <taxon>Cytophagia</taxon>
        <taxon>Cytophagales</taxon>
        <taxon>Rhodocytophagaceae</taxon>
        <taxon>Rhodocytophaga</taxon>
    </lineage>
</organism>
<dbReference type="RefSeq" id="WP_302039820.1">
    <property type="nucleotide sequence ID" value="NZ_JAUKPO010000015.1"/>
</dbReference>
<sequence length="337" mass="37037">MKTQPITRRQFLGTAALALTGTALASSSTFGVPAYIKNMGKPNSKFNGVQIGTITYSFRSMPSNVEQILQYCQDANISAIELMGNTAEAFAGAPHSSTEPMVFRGTPGQRPQPTPEEQEQRAARMKDLAQWRAKVSMEKFEQIKKMYKAAGVSIYAYKPNAFSATNSDAEVEYGMRAAKALGASHVTLELPEDPAQTKRLGDLAAKNKILVAYHGHEQQTPTFWDTALSQSRNNALNCDLGHYTAAGYNAVELIEAKHDRIASAHLKDRQNKANGRANLPWGTGDTPIVQILQTMKKNKYNFPATVELEYQIPEGSDAVKEVAKCVEYCRKALEKNA</sequence>
<feature type="domain" description="Xylose isomerase-like TIM barrel" evidence="2">
    <location>
        <begin position="132"/>
        <end position="322"/>
    </location>
</feature>
<evidence type="ECO:0000313" key="4">
    <source>
        <dbReference type="Proteomes" id="UP001168528"/>
    </source>
</evidence>
<accession>A0ABT8RCH2</accession>
<dbReference type="Gene3D" id="3.20.20.150">
    <property type="entry name" value="Divalent-metal-dependent TIM barrel enzymes"/>
    <property type="match status" value="1"/>
</dbReference>
<feature type="signal peptide" evidence="1">
    <location>
        <begin position="1"/>
        <end position="25"/>
    </location>
</feature>
<keyword evidence="1" id="KW-0732">Signal</keyword>
<evidence type="ECO:0000259" key="2">
    <source>
        <dbReference type="Pfam" id="PF01261"/>
    </source>
</evidence>
<dbReference type="InterPro" id="IPR013022">
    <property type="entry name" value="Xyl_isomerase-like_TIM-brl"/>
</dbReference>
<evidence type="ECO:0000313" key="3">
    <source>
        <dbReference type="EMBL" id="MDO1449019.1"/>
    </source>
</evidence>
<proteinExistence type="predicted"/>
<dbReference type="PANTHER" id="PTHR12110">
    <property type="entry name" value="HYDROXYPYRUVATE ISOMERASE"/>
    <property type="match status" value="1"/>
</dbReference>
<dbReference type="EMBL" id="JAUKPO010000015">
    <property type="protein sequence ID" value="MDO1449019.1"/>
    <property type="molecule type" value="Genomic_DNA"/>
</dbReference>
<dbReference type="InterPro" id="IPR050312">
    <property type="entry name" value="IolE/XylAMocC-like"/>
</dbReference>
<dbReference type="PANTHER" id="PTHR12110:SF41">
    <property type="entry name" value="INOSOSE DEHYDRATASE"/>
    <property type="match status" value="1"/>
</dbReference>
<keyword evidence="4" id="KW-1185">Reference proteome</keyword>
<dbReference type="InterPro" id="IPR036237">
    <property type="entry name" value="Xyl_isomerase-like_sf"/>
</dbReference>
<feature type="chain" id="PRO_5045173093" evidence="1">
    <location>
        <begin position="26"/>
        <end position="337"/>
    </location>
</feature>
<comment type="caution">
    <text evidence="3">The sequence shown here is derived from an EMBL/GenBank/DDBJ whole genome shotgun (WGS) entry which is preliminary data.</text>
</comment>
<gene>
    <name evidence="3" type="ORF">Q0590_22265</name>
</gene>
<evidence type="ECO:0000256" key="1">
    <source>
        <dbReference type="SAM" id="SignalP"/>
    </source>
</evidence>
<dbReference type="PROSITE" id="PS51318">
    <property type="entry name" value="TAT"/>
    <property type="match status" value="1"/>
</dbReference>
<dbReference type="Pfam" id="PF01261">
    <property type="entry name" value="AP_endonuc_2"/>
    <property type="match status" value="1"/>
</dbReference>
<name>A0ABT8RCH2_9BACT</name>
<reference evidence="3" key="1">
    <citation type="submission" date="2023-07" db="EMBL/GenBank/DDBJ databases">
        <title>The genome sequence of Rhodocytophaga aerolata KACC 12507.</title>
        <authorList>
            <person name="Zhang X."/>
        </authorList>
    </citation>
    <scope>NUCLEOTIDE SEQUENCE</scope>
    <source>
        <strain evidence="3">KACC 12507</strain>
    </source>
</reference>
<dbReference type="InterPro" id="IPR006311">
    <property type="entry name" value="TAT_signal"/>
</dbReference>
<protein>
    <submittedName>
        <fullName evidence="3">TIM barrel protein</fullName>
    </submittedName>
</protein>
<dbReference type="Proteomes" id="UP001168528">
    <property type="component" value="Unassembled WGS sequence"/>
</dbReference>
<dbReference type="SUPFAM" id="SSF51658">
    <property type="entry name" value="Xylose isomerase-like"/>
    <property type="match status" value="1"/>
</dbReference>